<dbReference type="GO" id="GO:0085020">
    <property type="term" value="P:protein K6-linked ubiquitination"/>
    <property type="evidence" value="ECO:0007669"/>
    <property type="project" value="TreeGrafter"/>
</dbReference>
<feature type="repeat" description="ANK" evidence="3">
    <location>
        <begin position="94"/>
        <end position="126"/>
    </location>
</feature>
<keyword evidence="1" id="KW-0677">Repeat</keyword>
<evidence type="ECO:0000256" key="3">
    <source>
        <dbReference type="PROSITE-ProRule" id="PRU00023"/>
    </source>
</evidence>
<dbReference type="Pfam" id="PF00023">
    <property type="entry name" value="Ank"/>
    <property type="match status" value="1"/>
</dbReference>
<dbReference type="GO" id="GO:0004842">
    <property type="term" value="F:ubiquitin-protein transferase activity"/>
    <property type="evidence" value="ECO:0007669"/>
    <property type="project" value="TreeGrafter"/>
</dbReference>
<evidence type="ECO:0000313" key="5">
    <source>
        <dbReference type="Proteomes" id="UP000324800"/>
    </source>
</evidence>
<dbReference type="Proteomes" id="UP000324800">
    <property type="component" value="Unassembled WGS sequence"/>
</dbReference>
<sequence>MLSDNSDIKCYACLELLGKIENPSHFVRENCLVECAKRNNIIAVINLLESGIDIETSDIDGMTSLCWAVQLQNVALVSYLISKGANTNVFCKANFDTPVSLACKVGNIAILHLLLQNGGDSEYRDPRGVTLLMSAAASKQPLICEYLIRRGMILGEDNFGHSALHWASSHGDPSVISLLLHHFPESINIKDLNQMTPLHYAVARGRISATQILLENGADLNLLDINGNNPCALAIQKYSEEVSKMQRSFFATLMNKLTGQKKEPQIINHYAQSTAQSVGRASHIWIIIANGFELAWGMEIRSCSSFSCI</sequence>
<evidence type="ECO:0000256" key="1">
    <source>
        <dbReference type="ARBA" id="ARBA00022737"/>
    </source>
</evidence>
<dbReference type="Gene3D" id="1.25.40.20">
    <property type="entry name" value="Ankyrin repeat-containing domain"/>
    <property type="match status" value="2"/>
</dbReference>
<feature type="repeat" description="ANK" evidence="3">
    <location>
        <begin position="60"/>
        <end position="92"/>
    </location>
</feature>
<name>A0A5J4WXW1_9EUKA</name>
<evidence type="ECO:0000313" key="4">
    <source>
        <dbReference type="EMBL" id="KAA6399316.1"/>
    </source>
</evidence>
<proteinExistence type="predicted"/>
<dbReference type="PANTHER" id="PTHR24171">
    <property type="entry name" value="ANKYRIN REPEAT DOMAIN-CONTAINING PROTEIN 39-RELATED"/>
    <property type="match status" value="1"/>
</dbReference>
<gene>
    <name evidence="4" type="ORF">EZS28_005158</name>
</gene>
<dbReference type="InterPro" id="IPR036770">
    <property type="entry name" value="Ankyrin_rpt-contain_sf"/>
</dbReference>
<dbReference type="PRINTS" id="PR01415">
    <property type="entry name" value="ANKYRIN"/>
</dbReference>
<dbReference type="EMBL" id="SNRW01000778">
    <property type="protein sequence ID" value="KAA6399316.1"/>
    <property type="molecule type" value="Genomic_DNA"/>
</dbReference>
<keyword evidence="2 3" id="KW-0040">ANK repeat</keyword>
<organism evidence="4 5">
    <name type="scientific">Streblomastix strix</name>
    <dbReference type="NCBI Taxonomy" id="222440"/>
    <lineage>
        <taxon>Eukaryota</taxon>
        <taxon>Metamonada</taxon>
        <taxon>Preaxostyla</taxon>
        <taxon>Oxymonadida</taxon>
        <taxon>Streblomastigidae</taxon>
        <taxon>Streblomastix</taxon>
    </lineage>
</organism>
<protein>
    <submittedName>
        <fullName evidence="4">Putative ankyrin repeat protein</fullName>
    </submittedName>
</protein>
<dbReference type="PROSITE" id="PS50088">
    <property type="entry name" value="ANK_REPEAT"/>
    <property type="match status" value="3"/>
</dbReference>
<comment type="caution">
    <text evidence="4">The sequence shown here is derived from an EMBL/GenBank/DDBJ whole genome shotgun (WGS) entry which is preliminary data.</text>
</comment>
<dbReference type="SUPFAM" id="SSF48403">
    <property type="entry name" value="Ankyrin repeat"/>
    <property type="match status" value="1"/>
</dbReference>
<dbReference type="PANTHER" id="PTHR24171:SF8">
    <property type="entry name" value="BRCA1-ASSOCIATED RING DOMAIN PROTEIN 1"/>
    <property type="match status" value="1"/>
</dbReference>
<dbReference type="AlphaFoldDB" id="A0A5J4WXW1"/>
<dbReference type="Pfam" id="PF12796">
    <property type="entry name" value="Ank_2"/>
    <property type="match status" value="2"/>
</dbReference>
<dbReference type="PROSITE" id="PS50297">
    <property type="entry name" value="ANK_REP_REGION"/>
    <property type="match status" value="3"/>
</dbReference>
<reference evidence="4 5" key="1">
    <citation type="submission" date="2019-03" db="EMBL/GenBank/DDBJ databases">
        <title>Single cell metagenomics reveals metabolic interactions within the superorganism composed of flagellate Streblomastix strix and complex community of Bacteroidetes bacteria on its surface.</title>
        <authorList>
            <person name="Treitli S.C."/>
            <person name="Kolisko M."/>
            <person name="Husnik F."/>
            <person name="Keeling P."/>
            <person name="Hampl V."/>
        </authorList>
    </citation>
    <scope>NUCLEOTIDE SEQUENCE [LARGE SCALE GENOMIC DNA]</scope>
    <source>
        <strain evidence="4">ST1C</strain>
    </source>
</reference>
<evidence type="ECO:0000256" key="2">
    <source>
        <dbReference type="ARBA" id="ARBA00023043"/>
    </source>
</evidence>
<feature type="repeat" description="ANK" evidence="3">
    <location>
        <begin position="193"/>
        <end position="225"/>
    </location>
</feature>
<accession>A0A5J4WXW1</accession>
<dbReference type="OrthoDB" id="25942at2759"/>
<dbReference type="SMART" id="SM00248">
    <property type="entry name" value="ANK"/>
    <property type="match status" value="6"/>
</dbReference>
<dbReference type="InterPro" id="IPR002110">
    <property type="entry name" value="Ankyrin_rpt"/>
</dbReference>